<evidence type="ECO:0000256" key="10">
    <source>
        <dbReference type="PROSITE-ProRule" id="PRU01360"/>
    </source>
</evidence>
<dbReference type="Proteomes" id="UP000013232">
    <property type="component" value="Unassembled WGS sequence"/>
</dbReference>
<feature type="domain" description="TonB-dependent receptor-like beta-barrel" evidence="13">
    <location>
        <begin position="307"/>
        <end position="703"/>
    </location>
</feature>
<dbReference type="SUPFAM" id="SSF56935">
    <property type="entry name" value="Porins"/>
    <property type="match status" value="1"/>
</dbReference>
<dbReference type="InterPro" id="IPR000531">
    <property type="entry name" value="Beta-barrel_TonB"/>
</dbReference>
<evidence type="ECO:0000256" key="8">
    <source>
        <dbReference type="ARBA" id="ARBA00023170"/>
    </source>
</evidence>
<dbReference type="GO" id="GO:0009279">
    <property type="term" value="C:cell outer membrane"/>
    <property type="evidence" value="ECO:0007669"/>
    <property type="project" value="UniProtKB-SubCell"/>
</dbReference>
<evidence type="ECO:0000256" key="1">
    <source>
        <dbReference type="ARBA" id="ARBA00004571"/>
    </source>
</evidence>
<feature type="domain" description="TonB-dependent receptor plug" evidence="14">
    <location>
        <begin position="98"/>
        <end position="201"/>
    </location>
</feature>
<dbReference type="GO" id="GO:0015891">
    <property type="term" value="P:siderophore transport"/>
    <property type="evidence" value="ECO:0007669"/>
    <property type="project" value="InterPro"/>
</dbReference>
<dbReference type="Gene3D" id="2.170.130.10">
    <property type="entry name" value="TonB-dependent receptor, plug domain"/>
    <property type="match status" value="1"/>
</dbReference>
<dbReference type="AlphaFoldDB" id="N6YX39"/>
<dbReference type="InterPro" id="IPR039426">
    <property type="entry name" value="TonB-dep_rcpt-like"/>
</dbReference>
<comment type="similarity">
    <text evidence="2 10 11">Belongs to the TonB-dependent receptor family.</text>
</comment>
<evidence type="ECO:0000256" key="2">
    <source>
        <dbReference type="ARBA" id="ARBA00009810"/>
    </source>
</evidence>
<evidence type="ECO:0000259" key="13">
    <source>
        <dbReference type="Pfam" id="PF00593"/>
    </source>
</evidence>
<keyword evidence="5 10" id="KW-0812">Transmembrane</keyword>
<dbReference type="STRING" id="1123367.GCA_000621305_00596"/>
<dbReference type="InterPro" id="IPR012910">
    <property type="entry name" value="Plug_dom"/>
</dbReference>
<accession>N6YX39</accession>
<feature type="region of interest" description="Disordered" evidence="12">
    <location>
        <begin position="76"/>
        <end position="113"/>
    </location>
</feature>
<keyword evidence="9 10" id="KW-0998">Cell outer membrane</keyword>
<dbReference type="Pfam" id="PF00593">
    <property type="entry name" value="TonB_dep_Rec_b-barrel"/>
    <property type="match status" value="1"/>
</dbReference>
<keyword evidence="16" id="KW-1185">Reference proteome</keyword>
<dbReference type="InterPro" id="IPR037066">
    <property type="entry name" value="Plug_dom_sf"/>
</dbReference>
<dbReference type="PANTHER" id="PTHR32552:SF84">
    <property type="entry name" value="TONB-DEPENDENT RECEPTOR-RELATED"/>
    <property type="match status" value="1"/>
</dbReference>
<dbReference type="Pfam" id="PF07715">
    <property type="entry name" value="Plug"/>
    <property type="match status" value="1"/>
</dbReference>
<dbReference type="PANTHER" id="PTHR32552">
    <property type="entry name" value="FERRICHROME IRON RECEPTOR-RELATED"/>
    <property type="match status" value="1"/>
</dbReference>
<dbReference type="InterPro" id="IPR010105">
    <property type="entry name" value="TonB_sidphr_rcpt"/>
</dbReference>
<dbReference type="EMBL" id="AMXE01000045">
    <property type="protein sequence ID" value="ENO86967.1"/>
    <property type="molecule type" value="Genomic_DNA"/>
</dbReference>
<dbReference type="GO" id="GO:0015344">
    <property type="term" value="F:siderophore uptake transmembrane transporter activity"/>
    <property type="evidence" value="ECO:0007669"/>
    <property type="project" value="TreeGrafter"/>
</dbReference>
<dbReference type="NCBIfam" id="TIGR01783">
    <property type="entry name" value="TonB-siderophor"/>
    <property type="match status" value="1"/>
</dbReference>
<evidence type="ECO:0000256" key="3">
    <source>
        <dbReference type="ARBA" id="ARBA00022448"/>
    </source>
</evidence>
<keyword evidence="3 10" id="KW-0813">Transport</keyword>
<protein>
    <submittedName>
        <fullName evidence="15">TonB-dependent siderophore receptor</fullName>
    </submittedName>
</protein>
<dbReference type="InterPro" id="IPR036942">
    <property type="entry name" value="Beta-barrel_TonB_sf"/>
</dbReference>
<evidence type="ECO:0000259" key="14">
    <source>
        <dbReference type="Pfam" id="PF07715"/>
    </source>
</evidence>
<keyword evidence="8 15" id="KW-0675">Receptor</keyword>
<evidence type="ECO:0000256" key="4">
    <source>
        <dbReference type="ARBA" id="ARBA00022452"/>
    </source>
</evidence>
<evidence type="ECO:0000256" key="12">
    <source>
        <dbReference type="SAM" id="MobiDB-lite"/>
    </source>
</evidence>
<gene>
    <name evidence="15" type="ORF">C666_11985</name>
</gene>
<sequence length="733" mass="79509">MFQMRCASGAAVCRRAHPGGQNLHLTMKHTQSRVLRHTAASLRPVPLAMLAMFCSPWLSTPALAQSVLPPVEVTAKPEDGGLGLSRPSSTGSRTGLSARELPASLEQVDADTQRQRGDFGLVEAVTRTTGLTAQGTGGNGGLAFSARGFTGVTSVGVAEDGTRLGVAAGTVNYPSDSWGYERIEVLRGPASIVHGTGTAGATINAVRKQPSREQSVEALVGVGQHGSARLGLGAAGPIGEIASYRVDAYGHTTDGERDLGRAKGGKFMGTLRFDPSSDLRFEVLADISEQKPERYWGTPTLNGRVLSSLRDQNYNVRDSVIRYQDQRLRARAEWKANDWLTVRNEAHYFKADRHWKNIEAYSYDPASGTVARSDYLEITHDLEQKGNRLEAAIKAGAHNAVIGWETSKATFTGGNSSPYRGASTVSAHDPVHGYWDSPDVSAPKFDTDTTQHAFYLEDAWQVGDKWLLLAGIRRDINEVDRRDRTGGTPFDKTLGGTAWRLGLTHHLTSDTSVYGQVSQGHDPVTNILTLNLANSSFKLTTARQVEVGVKQQFGQGLGEWTAAVYRIDKDDIITRHPDTPSISVQGGSQHSKGLELSAAITPTAQWRLEGNFALVSAEFDELIEAGGANRAGNRPANVPRQVANLWAHYRFGDWQASLGGRYVGKRYGNNANTVDLPSYVVADAVLNWQLDSTTTLRLLGRNLTDKLYVTAAYGSQHLLGDGRRVELVADFRF</sequence>
<dbReference type="CDD" id="cd01347">
    <property type="entry name" value="ligand_gated_channel"/>
    <property type="match status" value="1"/>
</dbReference>
<reference evidence="15 16" key="1">
    <citation type="submission" date="2012-09" db="EMBL/GenBank/DDBJ databases">
        <title>Draft Genome Sequences of 6 Strains from Genus Thauera.</title>
        <authorList>
            <person name="Liu B."/>
            <person name="Shapleigh J.P."/>
            <person name="Frostegard A.H."/>
        </authorList>
    </citation>
    <scope>NUCLEOTIDE SEQUENCE [LARGE SCALE GENOMIC DNA]</scope>
    <source>
        <strain evidence="16">47Lol / DSM 12138</strain>
    </source>
</reference>
<evidence type="ECO:0000313" key="16">
    <source>
        <dbReference type="Proteomes" id="UP000013232"/>
    </source>
</evidence>
<evidence type="ECO:0000313" key="15">
    <source>
        <dbReference type="EMBL" id="ENO86967.1"/>
    </source>
</evidence>
<name>N6YX39_THAL4</name>
<comment type="caution">
    <text evidence="15">The sequence shown here is derived from an EMBL/GenBank/DDBJ whole genome shotgun (WGS) entry which is preliminary data.</text>
</comment>
<dbReference type="eggNOG" id="COG4774">
    <property type="taxonomic scope" value="Bacteria"/>
</dbReference>
<proteinExistence type="inferred from homology"/>
<dbReference type="PROSITE" id="PS52016">
    <property type="entry name" value="TONB_DEPENDENT_REC_3"/>
    <property type="match status" value="1"/>
</dbReference>
<feature type="compositionally biased region" description="Polar residues" evidence="12">
    <location>
        <begin position="86"/>
        <end position="95"/>
    </location>
</feature>
<dbReference type="GO" id="GO:0038023">
    <property type="term" value="F:signaling receptor activity"/>
    <property type="evidence" value="ECO:0007669"/>
    <property type="project" value="InterPro"/>
</dbReference>
<comment type="subcellular location">
    <subcellularLocation>
        <location evidence="1 10">Cell outer membrane</location>
        <topology evidence="1 10">Multi-pass membrane protein</topology>
    </subcellularLocation>
</comment>
<keyword evidence="4 10" id="KW-1134">Transmembrane beta strand</keyword>
<keyword evidence="6 11" id="KW-0798">TonB box</keyword>
<evidence type="ECO:0000256" key="7">
    <source>
        <dbReference type="ARBA" id="ARBA00023136"/>
    </source>
</evidence>
<evidence type="ECO:0000256" key="6">
    <source>
        <dbReference type="ARBA" id="ARBA00023077"/>
    </source>
</evidence>
<evidence type="ECO:0000256" key="5">
    <source>
        <dbReference type="ARBA" id="ARBA00022692"/>
    </source>
</evidence>
<evidence type="ECO:0000256" key="11">
    <source>
        <dbReference type="RuleBase" id="RU003357"/>
    </source>
</evidence>
<organism evidence="15 16">
    <name type="scientific">Thauera linaloolentis (strain DSM 12138 / JCM 21573 / CCUG 41526 / CIP 105981 / IAM 15112 / NBRC 102519 / 47Lol)</name>
    <dbReference type="NCBI Taxonomy" id="1123367"/>
    <lineage>
        <taxon>Bacteria</taxon>
        <taxon>Pseudomonadati</taxon>
        <taxon>Pseudomonadota</taxon>
        <taxon>Betaproteobacteria</taxon>
        <taxon>Rhodocyclales</taxon>
        <taxon>Zoogloeaceae</taxon>
        <taxon>Thauera</taxon>
    </lineage>
</organism>
<evidence type="ECO:0000256" key="9">
    <source>
        <dbReference type="ARBA" id="ARBA00023237"/>
    </source>
</evidence>
<dbReference type="Gene3D" id="2.40.170.20">
    <property type="entry name" value="TonB-dependent receptor, beta-barrel domain"/>
    <property type="match status" value="1"/>
</dbReference>
<keyword evidence="7 10" id="KW-0472">Membrane</keyword>